<sequence length="376" mass="40295">MRTRDRALRLFLAGGLFLGGAATFLSGCSLPEAPLTAPPAQQGEQVGPSIPSPKVGRAPYAVYPTLDAAEGVGRASRGSLVSALGVRLSYEEFEAGMFEHLARVFPPDRFGLRAGLYPPVAELGDWLKPYDAEKNPLGVNPADPATPGTSDAGAAEAVRREPRAVAVLAYNLYTSPPERNAPPEVLALGLGVYAPSPEDAETFGRKAGEKIVHNLRSEGFAGDVWVAVYRLPSSKEAVPGTFVAFGLSKNGSGSSVEWETFRERYVLLSRGEDLLSQKFQGFVRELRDPFPQGVYASGTAHYVQDKLVGVRLVFTTSLADAVSRQALVNFAVEKGSSLVPSEVALVLEFQSFGRTYAVYIRDPAVGSFLYEPGRVP</sequence>
<gene>
    <name evidence="1" type="ORF">C7438_1231</name>
</gene>
<reference evidence="1 2" key="1">
    <citation type="submission" date="2018-10" db="EMBL/GenBank/DDBJ databases">
        <title>Genomic Encyclopedia of Type Strains, Phase IV (KMG-IV): sequencing the most valuable type-strain genomes for metagenomic binning, comparative biology and taxonomic classification.</title>
        <authorList>
            <person name="Goeker M."/>
        </authorList>
    </citation>
    <scope>NUCLEOTIDE SEQUENCE [LARGE SCALE GENOMIC DNA]</scope>
    <source>
        <strain evidence="1 2">DSM 22653</strain>
    </source>
</reference>
<keyword evidence="2" id="KW-1185">Reference proteome</keyword>
<organism evidence="1 2">
    <name type="scientific">Brockia lithotrophica</name>
    <dbReference type="NCBI Taxonomy" id="933949"/>
    <lineage>
        <taxon>Bacteria</taxon>
        <taxon>Bacillati</taxon>
        <taxon>Bacillota</taxon>
        <taxon>Bacilli</taxon>
        <taxon>Bacillales</taxon>
        <taxon>Bacillales Family X. Incertae Sedis</taxon>
        <taxon>Brockia</taxon>
    </lineage>
</organism>
<evidence type="ECO:0000313" key="1">
    <source>
        <dbReference type="EMBL" id="RKQ84737.1"/>
    </source>
</evidence>
<name>A0A660L1K9_9BACL</name>
<protein>
    <submittedName>
        <fullName evidence="1">Protein involved in sex pheromone biosynthesis</fullName>
    </submittedName>
</protein>
<dbReference type="Gene3D" id="3.10.570.10">
    <property type="entry name" value="sex pheromone staph- cam373 precursor domain"/>
    <property type="match status" value="2"/>
</dbReference>
<dbReference type="PROSITE" id="PS51257">
    <property type="entry name" value="PROKAR_LIPOPROTEIN"/>
    <property type="match status" value="1"/>
</dbReference>
<comment type="caution">
    <text evidence="1">The sequence shown here is derived from an EMBL/GenBank/DDBJ whole genome shotgun (WGS) entry which is preliminary data.</text>
</comment>
<dbReference type="InterPro" id="IPR011426">
    <property type="entry name" value="CamS"/>
</dbReference>
<dbReference type="Pfam" id="PF07537">
    <property type="entry name" value="CamS"/>
    <property type="match status" value="1"/>
</dbReference>
<dbReference type="Proteomes" id="UP000267019">
    <property type="component" value="Unassembled WGS sequence"/>
</dbReference>
<dbReference type="AlphaFoldDB" id="A0A660L1K9"/>
<dbReference type="EMBL" id="RBIJ01000003">
    <property type="protein sequence ID" value="RKQ84737.1"/>
    <property type="molecule type" value="Genomic_DNA"/>
</dbReference>
<dbReference type="OrthoDB" id="9795361at2"/>
<proteinExistence type="predicted"/>
<accession>A0A660L1K9</accession>
<dbReference type="RefSeq" id="WP_121444474.1">
    <property type="nucleotide sequence ID" value="NZ_RBIJ01000003.1"/>
</dbReference>
<evidence type="ECO:0000313" key="2">
    <source>
        <dbReference type="Proteomes" id="UP000267019"/>
    </source>
</evidence>